<dbReference type="Pfam" id="PF02934">
    <property type="entry name" value="GatB_N"/>
    <property type="match status" value="1"/>
</dbReference>
<dbReference type="GO" id="GO:0016740">
    <property type="term" value="F:transferase activity"/>
    <property type="evidence" value="ECO:0007669"/>
    <property type="project" value="UniProtKB-KW"/>
</dbReference>
<dbReference type="InterPro" id="IPR006075">
    <property type="entry name" value="Asn/Gln-tRNA_Trfase_suB/E_cat"/>
</dbReference>
<comment type="catalytic activity">
    <reaction evidence="8 10">
        <text>L-aspartyl-tRNA(Asn) + L-glutamine + ATP + H2O = L-asparaginyl-tRNA(Asn) + L-glutamate + ADP + phosphate + 2 H(+)</text>
        <dbReference type="Rhea" id="RHEA:14513"/>
        <dbReference type="Rhea" id="RHEA-COMP:9674"/>
        <dbReference type="Rhea" id="RHEA-COMP:9677"/>
        <dbReference type="ChEBI" id="CHEBI:15377"/>
        <dbReference type="ChEBI" id="CHEBI:15378"/>
        <dbReference type="ChEBI" id="CHEBI:29985"/>
        <dbReference type="ChEBI" id="CHEBI:30616"/>
        <dbReference type="ChEBI" id="CHEBI:43474"/>
        <dbReference type="ChEBI" id="CHEBI:58359"/>
        <dbReference type="ChEBI" id="CHEBI:78515"/>
        <dbReference type="ChEBI" id="CHEBI:78516"/>
        <dbReference type="ChEBI" id="CHEBI:456216"/>
    </reaction>
</comment>
<keyword evidence="6 10" id="KW-0648">Protein biosynthesis</keyword>
<dbReference type="InterPro" id="IPR004413">
    <property type="entry name" value="GatB"/>
</dbReference>
<dbReference type="Gene3D" id="1.10.150.380">
    <property type="entry name" value="GatB domain, N-terminal subdomain"/>
    <property type="match status" value="1"/>
</dbReference>
<gene>
    <name evidence="10" type="primary">gatB</name>
    <name evidence="12" type="ORF">UT77_C0007G0017</name>
</gene>
<sequence length="455" mass="51632">MNLIYEPIIGLEVHVELNTKTKMFCRCSAEYFGKDPNTHTCPVCLGLPGALPYTNKAAIEGCMKIGLALNCTVSEKSLFERKNYFYPDLSKGYQISQYRWPLCVNGWVEVEDPHGNSKKIRINRAHQEEDTGKLTHRGSETLIDFNRCGLPLVEIVTEPDFKDVEEVRDYAKKLQQLFRYLGVSNADMERGDMRLEANVSVRLPGQKELPNYRVELKNINSFRFMVAAIEYEIKRQIAALEKGEKLSQETRGWNADKKCTYLQRSKEEAHDYRYFPEPDIPEISYQSSDISLQTIKDQMPELPWDKQKRFVSEFKLIQSQAKILTESKELAAYFEMAIKHGKEHGVEAVSIANYLINTKINIEEILIAQLIDNIKGKKAGIIGDEGELEKLAQQAIDENPKVVQDYKQSLPPPIGEGKKGKASAINVLIGAVMRISGGKADVSLVKPILENLLKE</sequence>
<keyword evidence="4 10" id="KW-0547">Nucleotide-binding</keyword>
<dbReference type="InterPro" id="IPR023168">
    <property type="entry name" value="GatB_Yqey_C_2"/>
</dbReference>
<dbReference type="SMART" id="SM00845">
    <property type="entry name" value="GatB_Yqey"/>
    <property type="match status" value="1"/>
</dbReference>
<dbReference type="GO" id="GO:0006412">
    <property type="term" value="P:translation"/>
    <property type="evidence" value="ECO:0007669"/>
    <property type="project" value="UniProtKB-UniRule"/>
</dbReference>
<dbReference type="EC" id="6.3.5.-" evidence="10"/>
<organism evidence="12 13">
    <name type="scientific">Candidatus Daviesbacteria bacterium GW2011_GWC2_40_12</name>
    <dbReference type="NCBI Taxonomy" id="1618431"/>
    <lineage>
        <taxon>Bacteria</taxon>
        <taxon>Candidatus Daviesiibacteriota</taxon>
    </lineage>
</organism>
<dbReference type="GO" id="GO:0070681">
    <property type="term" value="P:glutaminyl-tRNAGln biosynthesis via transamidation"/>
    <property type="evidence" value="ECO:0007669"/>
    <property type="project" value="TreeGrafter"/>
</dbReference>
<dbReference type="HAMAP" id="MF_00121">
    <property type="entry name" value="GatB"/>
    <property type="match status" value="1"/>
</dbReference>
<dbReference type="InterPro" id="IPR003789">
    <property type="entry name" value="Asn/Gln_tRNA_amidoTrase-B-like"/>
</dbReference>
<dbReference type="PATRIC" id="fig|1618431.3.peg.934"/>
<dbReference type="PANTHER" id="PTHR11659">
    <property type="entry name" value="GLUTAMYL-TRNA GLN AMIDOTRANSFERASE SUBUNIT B MITOCHONDRIAL AND PROKARYOTIC PET112-RELATED"/>
    <property type="match status" value="1"/>
</dbReference>
<evidence type="ECO:0000256" key="9">
    <source>
        <dbReference type="ARBA" id="ARBA00047913"/>
    </source>
</evidence>
<dbReference type="InterPro" id="IPR042114">
    <property type="entry name" value="GatB_C_1"/>
</dbReference>
<evidence type="ECO:0000256" key="4">
    <source>
        <dbReference type="ARBA" id="ARBA00022741"/>
    </source>
</evidence>
<dbReference type="InterPro" id="IPR018027">
    <property type="entry name" value="Asn/Gln_amidotransferase"/>
</dbReference>
<evidence type="ECO:0000313" key="12">
    <source>
        <dbReference type="EMBL" id="KKR41715.1"/>
    </source>
</evidence>
<dbReference type="InterPro" id="IPR014746">
    <property type="entry name" value="Gln_synth/guanido_kin_cat_dom"/>
</dbReference>
<protein>
    <recommendedName>
        <fullName evidence="10">Aspartyl/glutamyl-tRNA(Asn/Gln) amidotransferase subunit B</fullName>
        <shortName evidence="10">Asp/Glu-ADT subunit B</shortName>
        <ecNumber evidence="10">6.3.5.-</ecNumber>
    </recommendedName>
</protein>
<dbReference type="GO" id="GO:0005524">
    <property type="term" value="F:ATP binding"/>
    <property type="evidence" value="ECO:0007669"/>
    <property type="project" value="UniProtKB-KW"/>
</dbReference>
<evidence type="ECO:0000256" key="3">
    <source>
        <dbReference type="ARBA" id="ARBA00022598"/>
    </source>
</evidence>
<evidence type="ECO:0000256" key="8">
    <source>
        <dbReference type="ARBA" id="ARBA00047380"/>
    </source>
</evidence>
<proteinExistence type="inferred from homology"/>
<dbReference type="InterPro" id="IPR017958">
    <property type="entry name" value="Gln-tRNA_amidoTrfase_suB_CS"/>
</dbReference>
<comment type="caution">
    <text evidence="12">The sequence shown here is derived from an EMBL/GenBank/DDBJ whole genome shotgun (WGS) entry which is preliminary data.</text>
</comment>
<comment type="catalytic activity">
    <reaction evidence="9 10">
        <text>L-glutamyl-tRNA(Gln) + L-glutamine + ATP + H2O = L-glutaminyl-tRNA(Gln) + L-glutamate + ADP + phosphate + H(+)</text>
        <dbReference type="Rhea" id="RHEA:17521"/>
        <dbReference type="Rhea" id="RHEA-COMP:9681"/>
        <dbReference type="Rhea" id="RHEA-COMP:9684"/>
        <dbReference type="ChEBI" id="CHEBI:15377"/>
        <dbReference type="ChEBI" id="CHEBI:15378"/>
        <dbReference type="ChEBI" id="CHEBI:29985"/>
        <dbReference type="ChEBI" id="CHEBI:30616"/>
        <dbReference type="ChEBI" id="CHEBI:43474"/>
        <dbReference type="ChEBI" id="CHEBI:58359"/>
        <dbReference type="ChEBI" id="CHEBI:78520"/>
        <dbReference type="ChEBI" id="CHEBI:78521"/>
        <dbReference type="ChEBI" id="CHEBI:456216"/>
    </reaction>
</comment>
<dbReference type="PANTHER" id="PTHR11659:SF0">
    <property type="entry name" value="GLUTAMYL-TRNA(GLN) AMIDOTRANSFERASE SUBUNIT B, MITOCHONDRIAL"/>
    <property type="match status" value="1"/>
</dbReference>
<dbReference type="SUPFAM" id="SSF55931">
    <property type="entry name" value="Glutamine synthetase/guanido kinase"/>
    <property type="match status" value="1"/>
</dbReference>
<evidence type="ECO:0000259" key="11">
    <source>
        <dbReference type="SMART" id="SM00845"/>
    </source>
</evidence>
<dbReference type="GO" id="GO:0050567">
    <property type="term" value="F:glutaminyl-tRNA synthase (glutamine-hydrolyzing) activity"/>
    <property type="evidence" value="ECO:0007669"/>
    <property type="project" value="UniProtKB-UniRule"/>
</dbReference>
<comment type="similarity">
    <text evidence="1 10">Belongs to the GatB/GatE family. GatB subfamily.</text>
</comment>
<comment type="subunit">
    <text evidence="2 10">Heterotrimer of A, B and C subunits.</text>
</comment>
<evidence type="ECO:0000256" key="2">
    <source>
        <dbReference type="ARBA" id="ARBA00011123"/>
    </source>
</evidence>
<dbReference type="PROSITE" id="PS01234">
    <property type="entry name" value="GATB"/>
    <property type="match status" value="1"/>
</dbReference>
<dbReference type="InterPro" id="IPR017959">
    <property type="entry name" value="Asn/Gln-tRNA_amidoTrfase_suB/E"/>
</dbReference>
<evidence type="ECO:0000256" key="1">
    <source>
        <dbReference type="ARBA" id="ARBA00005306"/>
    </source>
</evidence>
<dbReference type="NCBIfam" id="TIGR00133">
    <property type="entry name" value="gatB"/>
    <property type="match status" value="1"/>
</dbReference>
<evidence type="ECO:0000256" key="6">
    <source>
        <dbReference type="ARBA" id="ARBA00022917"/>
    </source>
</evidence>
<keyword evidence="5 10" id="KW-0067">ATP-binding</keyword>
<feature type="domain" description="Asn/Gln amidotransferase" evidence="11">
    <location>
        <begin position="332"/>
        <end position="453"/>
    </location>
</feature>
<dbReference type="GO" id="GO:0050566">
    <property type="term" value="F:asparaginyl-tRNA synthase (glutamine-hydrolyzing) activity"/>
    <property type="evidence" value="ECO:0007669"/>
    <property type="project" value="RHEA"/>
</dbReference>
<evidence type="ECO:0000256" key="10">
    <source>
        <dbReference type="HAMAP-Rule" id="MF_00121"/>
    </source>
</evidence>
<accession>A0A0G0T3N4</accession>
<dbReference type="Gene3D" id="1.10.10.410">
    <property type="match status" value="1"/>
</dbReference>
<keyword evidence="12" id="KW-0808">Transferase</keyword>
<dbReference type="Proteomes" id="UP000034881">
    <property type="component" value="Unassembled WGS sequence"/>
</dbReference>
<dbReference type="NCBIfam" id="NF004014">
    <property type="entry name" value="PRK05477.1-4"/>
    <property type="match status" value="1"/>
</dbReference>
<reference evidence="12 13" key="1">
    <citation type="journal article" date="2015" name="Nature">
        <title>rRNA introns, odd ribosomes, and small enigmatic genomes across a large radiation of phyla.</title>
        <authorList>
            <person name="Brown C.T."/>
            <person name="Hug L.A."/>
            <person name="Thomas B.C."/>
            <person name="Sharon I."/>
            <person name="Castelle C.J."/>
            <person name="Singh A."/>
            <person name="Wilkins M.J."/>
            <person name="Williams K.H."/>
            <person name="Banfield J.F."/>
        </authorList>
    </citation>
    <scope>NUCLEOTIDE SEQUENCE [LARGE SCALE GENOMIC DNA]</scope>
</reference>
<name>A0A0G0T3N4_9BACT</name>
<dbReference type="Pfam" id="PF02637">
    <property type="entry name" value="GatB_Yqey"/>
    <property type="match status" value="1"/>
</dbReference>
<keyword evidence="3 10" id="KW-0436">Ligase</keyword>
<dbReference type="EMBL" id="LBYB01000007">
    <property type="protein sequence ID" value="KKR41715.1"/>
    <property type="molecule type" value="Genomic_DNA"/>
</dbReference>
<comment type="function">
    <text evidence="7 10">Allows the formation of correctly charged Asn-tRNA(Asn) or Gln-tRNA(Gln) through the transamidation of misacylated Asp-tRNA(Asn) or Glu-tRNA(Gln) in organisms which lack either or both of asparaginyl-tRNA or glutaminyl-tRNA synthetases. The reaction takes place in the presence of glutamine and ATP through an activated phospho-Asp-tRNA(Asn) or phospho-Glu-tRNA(Gln).</text>
</comment>
<dbReference type="SUPFAM" id="SSF89095">
    <property type="entry name" value="GatB/YqeY motif"/>
    <property type="match status" value="2"/>
</dbReference>
<dbReference type="AlphaFoldDB" id="A0A0G0T3N4"/>
<dbReference type="NCBIfam" id="NF004012">
    <property type="entry name" value="PRK05477.1-2"/>
    <property type="match status" value="1"/>
</dbReference>
<evidence type="ECO:0000256" key="5">
    <source>
        <dbReference type="ARBA" id="ARBA00022840"/>
    </source>
</evidence>
<evidence type="ECO:0000313" key="13">
    <source>
        <dbReference type="Proteomes" id="UP000034881"/>
    </source>
</evidence>
<evidence type="ECO:0000256" key="7">
    <source>
        <dbReference type="ARBA" id="ARBA00024799"/>
    </source>
</evidence>